<dbReference type="RefSeq" id="WP_086986803.1">
    <property type="nucleotide sequence ID" value="NZ_FJNA01000002.1"/>
</dbReference>
<evidence type="ECO:0000313" key="1">
    <source>
        <dbReference type="EMBL" id="SDZ97024.1"/>
    </source>
</evidence>
<proteinExistence type="predicted"/>
<accession>A0AB37ZXI3</accession>
<gene>
    <name evidence="1" type="ORF">SAMN04488525_101751</name>
</gene>
<reference evidence="1 2" key="1">
    <citation type="submission" date="2016-10" db="EMBL/GenBank/DDBJ databases">
        <authorList>
            <person name="Varghese N."/>
            <person name="Submissions S."/>
        </authorList>
    </citation>
    <scope>NUCLEOTIDE SEQUENCE [LARGE SCALE GENOMIC DNA]</scope>
    <source>
        <strain evidence="1 2">DSM 14526</strain>
    </source>
</reference>
<organism evidence="1 2">
    <name type="scientific">Trichococcus collinsii</name>
    <dbReference type="NCBI Taxonomy" id="157076"/>
    <lineage>
        <taxon>Bacteria</taxon>
        <taxon>Bacillati</taxon>
        <taxon>Bacillota</taxon>
        <taxon>Bacilli</taxon>
        <taxon>Lactobacillales</taxon>
        <taxon>Carnobacteriaceae</taxon>
        <taxon>Trichococcus</taxon>
    </lineage>
</organism>
<comment type="caution">
    <text evidence="1">The sequence shown here is derived from an EMBL/GenBank/DDBJ whole genome shotgun (WGS) entry which is preliminary data.</text>
</comment>
<dbReference type="AlphaFoldDB" id="A0AB37ZXI3"/>
<sequence length="95" mass="11089">MNELEKAIVDELEAAEHFKDFFIKVSIFQTNFDKRELKQLSSVITDQRFIDKYGWTALCFMVDNIHKERALPFNNVPEKTRLKKMLTEYAGEGGA</sequence>
<keyword evidence="2" id="KW-1185">Reference proteome</keyword>
<dbReference type="EMBL" id="FNQH01000001">
    <property type="protein sequence ID" value="SDZ97024.1"/>
    <property type="molecule type" value="Genomic_DNA"/>
</dbReference>
<name>A0AB37ZXI3_9LACT</name>
<protein>
    <submittedName>
        <fullName evidence="1">Uncharacterized protein</fullName>
    </submittedName>
</protein>
<dbReference type="Proteomes" id="UP000199042">
    <property type="component" value="Unassembled WGS sequence"/>
</dbReference>
<evidence type="ECO:0000313" key="2">
    <source>
        <dbReference type="Proteomes" id="UP000199042"/>
    </source>
</evidence>